<protein>
    <recommendedName>
        <fullName evidence="4">Transmembrane protein</fullName>
    </recommendedName>
</protein>
<evidence type="ECO:0008006" key="4">
    <source>
        <dbReference type="Google" id="ProtNLM"/>
    </source>
</evidence>
<feature type="transmembrane region" description="Helical" evidence="1">
    <location>
        <begin position="79"/>
        <end position="99"/>
    </location>
</feature>
<proteinExistence type="predicted"/>
<keyword evidence="3" id="KW-1185">Reference proteome</keyword>
<accession>A0A1W1W5W6</accession>
<dbReference type="EMBL" id="FWWW01000104">
    <property type="protein sequence ID" value="SMC00504.1"/>
    <property type="molecule type" value="Genomic_DNA"/>
</dbReference>
<gene>
    <name evidence="2" type="ORF">SAMN00120144_1258</name>
</gene>
<sequence>MASDGWLALLLLLNTLPLTQWMLGFAGWYDSHDAYSTFMFYFPFSHWLALGPTFYFYFRSLTNQDFRFGRAEKLHFLPAAVYLVWRLVLFGYDIAWRHWSLGEPFTGHFGTKGALAGLSEGVDGDLELLGYISIFAYGRLTLRDYQRYRRYLDDN</sequence>
<evidence type="ECO:0000313" key="3">
    <source>
        <dbReference type="Proteomes" id="UP000192266"/>
    </source>
</evidence>
<reference evidence="2 3" key="1">
    <citation type="submission" date="2017-04" db="EMBL/GenBank/DDBJ databases">
        <authorList>
            <person name="Afonso C.L."/>
            <person name="Miller P.J."/>
            <person name="Scott M.A."/>
            <person name="Spackman E."/>
            <person name="Goraichik I."/>
            <person name="Dimitrov K.M."/>
            <person name="Suarez D.L."/>
            <person name="Swayne D.E."/>
        </authorList>
    </citation>
    <scope>NUCLEOTIDE SEQUENCE [LARGE SCALE GENOMIC DNA]</scope>
    <source>
        <strain evidence="2 3">DSM 11622</strain>
    </source>
</reference>
<evidence type="ECO:0000256" key="1">
    <source>
        <dbReference type="SAM" id="Phobius"/>
    </source>
</evidence>
<dbReference type="STRING" id="645990.SAMN00120144_1258"/>
<organism evidence="2 3">
    <name type="scientific">Hymenobacter roseosalivarius DSM 11622</name>
    <dbReference type="NCBI Taxonomy" id="645990"/>
    <lineage>
        <taxon>Bacteria</taxon>
        <taxon>Pseudomonadati</taxon>
        <taxon>Bacteroidota</taxon>
        <taxon>Cytophagia</taxon>
        <taxon>Cytophagales</taxon>
        <taxon>Hymenobacteraceae</taxon>
        <taxon>Hymenobacter</taxon>
    </lineage>
</organism>
<keyword evidence="1" id="KW-0812">Transmembrane</keyword>
<evidence type="ECO:0000313" key="2">
    <source>
        <dbReference type="EMBL" id="SMC00504.1"/>
    </source>
</evidence>
<dbReference type="Proteomes" id="UP000192266">
    <property type="component" value="Unassembled WGS sequence"/>
</dbReference>
<feature type="transmembrane region" description="Helical" evidence="1">
    <location>
        <begin position="7"/>
        <end position="28"/>
    </location>
</feature>
<feature type="transmembrane region" description="Helical" evidence="1">
    <location>
        <begin position="40"/>
        <end position="58"/>
    </location>
</feature>
<name>A0A1W1W5W6_9BACT</name>
<dbReference type="AlphaFoldDB" id="A0A1W1W5W6"/>
<keyword evidence="1" id="KW-0472">Membrane</keyword>
<keyword evidence="1" id="KW-1133">Transmembrane helix</keyword>